<comment type="caution">
    <text evidence="1">The sequence shown here is derived from an EMBL/GenBank/DDBJ whole genome shotgun (WGS) entry which is preliminary data.</text>
</comment>
<evidence type="ECO:0000313" key="1">
    <source>
        <dbReference type="EMBL" id="GBR73461.1"/>
    </source>
</evidence>
<dbReference type="EMBL" id="BGZN01000011">
    <property type="protein sequence ID" value="GBR73461.1"/>
    <property type="molecule type" value="Genomic_DNA"/>
</dbReference>
<protein>
    <submittedName>
        <fullName evidence="1">Uncharacterized protein</fullName>
    </submittedName>
</protein>
<gene>
    <name evidence="1" type="ORF">NO1_0840</name>
</gene>
<name>A0A388TB92_TERA1</name>
<evidence type="ECO:0000313" key="2">
    <source>
        <dbReference type="Proteomes" id="UP000269352"/>
    </source>
</evidence>
<dbReference type="Proteomes" id="UP000269352">
    <property type="component" value="Unassembled WGS sequence"/>
</dbReference>
<accession>A0A388TB92</accession>
<dbReference type="AlphaFoldDB" id="A0A388TB92"/>
<sequence>MVDTNFSVNAAGNLTQYNLVKNTEETKDAITADDIKVMIKLGQFNKVRSLIKELENSSPDDKASAQKIAAFAEFYKKEINSDLVFENATSGRGNDVIISAKLYESLVEEHLAKGDAAIDIEQYNVSDSHYRLDDKYINDVLNNEATGYYYGFKDSVVNSRTITTADLRALLDSGEQEKIYSLIQFLEQSNFSDFVNREGTNAPQRIRDYVISYARFQEHDRQFKKNPDWVNPKELLAWRGRSEFDIHDPIKNLFEIPVAELPASGQAEELAKFFESKGDTETAAKIREEIKKVSDERNGQLAKLKQWYEVMGQGQGTKNVSKLQPIILFNNEQAKAILKLSESWKALDEDLQTRILDLIEKRAGIGKQTAE</sequence>
<keyword evidence="2" id="KW-1185">Reference proteome</keyword>
<reference evidence="1 2" key="1">
    <citation type="journal article" date="2019" name="ISME J.">
        <title>Genome analyses of uncultured TG2/ZB3 bacteria in 'Margulisbacteria' specifically attached to ectosymbiotic spirochetes of protists in the termite gut.</title>
        <authorList>
            <person name="Utami Y.D."/>
            <person name="Kuwahara H."/>
            <person name="Igai K."/>
            <person name="Murakami T."/>
            <person name="Sugaya K."/>
            <person name="Morikawa T."/>
            <person name="Nagura Y."/>
            <person name="Yuki M."/>
            <person name="Deevong P."/>
            <person name="Inoue T."/>
            <person name="Kihara K."/>
            <person name="Lo N."/>
            <person name="Yamada A."/>
            <person name="Ohkuma M."/>
            <person name="Hongoh Y."/>
        </authorList>
    </citation>
    <scope>NUCLEOTIDE SEQUENCE [LARGE SCALE GENOMIC DNA]</scope>
    <source>
        <strain evidence="1">NkOx7-01</strain>
    </source>
</reference>
<proteinExistence type="predicted"/>
<organism evidence="1 2">
    <name type="scientific">Termititenax aidoneus</name>
    <dbReference type="NCBI Taxonomy" id="2218524"/>
    <lineage>
        <taxon>Bacteria</taxon>
        <taxon>Bacillati</taxon>
        <taxon>Candidatus Margulisiibacteriota</taxon>
        <taxon>Candidatus Termititenacia</taxon>
        <taxon>Candidatus Termititenacales</taxon>
        <taxon>Candidatus Termititenacaceae</taxon>
        <taxon>Candidatus Termititenax</taxon>
    </lineage>
</organism>